<dbReference type="PRINTS" id="PR00507">
    <property type="entry name" value="N12N6MTFRASE"/>
</dbReference>
<dbReference type="GO" id="GO:0006304">
    <property type="term" value="P:DNA modification"/>
    <property type="evidence" value="ECO:0007669"/>
    <property type="project" value="InterPro"/>
</dbReference>
<dbReference type="InterPro" id="IPR011639">
    <property type="entry name" value="MethylTrfase_TaqI-like_dom"/>
</dbReference>
<reference evidence="8 9" key="1">
    <citation type="submission" date="2019-02" db="EMBL/GenBank/DDBJ databases">
        <title>Genomic plasticity associated with the antimicrobial resistance in Vibrio cholerae.</title>
        <authorList>
            <person name="Verma J."/>
            <person name="Bag S."/>
            <person name="Saha B."/>
            <person name="Kumar P."/>
            <person name="Ghosh T.S."/>
            <person name="Dayal M."/>
            <person name="Senapati T."/>
            <person name="Mehra S."/>
            <person name="Dey P."/>
            <person name="Desigamani A."/>
            <person name="Kumar D."/>
            <person name="Rana P."/>
            <person name="Kumar B."/>
            <person name="Maiti T.K."/>
            <person name="Sharma N.C."/>
            <person name="Bhadra R.K."/>
            <person name="Mutreja A."/>
            <person name="Nair G.B."/>
            <person name="Ramamurthy T."/>
            <person name="Das B."/>
        </authorList>
    </citation>
    <scope>NUCLEOTIDE SEQUENCE [LARGE SCALE GENOMIC DNA]</scope>
    <source>
        <strain evidence="8 9">IDH06781</strain>
    </source>
</reference>
<comment type="catalytic activity">
    <reaction evidence="5">
        <text>a 2'-deoxyadenosine in DNA + S-adenosyl-L-methionine = an N(6)-methyl-2'-deoxyadenosine in DNA + S-adenosyl-L-homocysteine + H(+)</text>
        <dbReference type="Rhea" id="RHEA:15197"/>
        <dbReference type="Rhea" id="RHEA-COMP:12418"/>
        <dbReference type="Rhea" id="RHEA-COMP:12419"/>
        <dbReference type="ChEBI" id="CHEBI:15378"/>
        <dbReference type="ChEBI" id="CHEBI:57856"/>
        <dbReference type="ChEBI" id="CHEBI:59789"/>
        <dbReference type="ChEBI" id="CHEBI:90615"/>
        <dbReference type="ChEBI" id="CHEBI:90616"/>
        <dbReference type="EC" id="2.1.1.72"/>
    </reaction>
</comment>
<evidence type="ECO:0000259" key="6">
    <source>
        <dbReference type="Pfam" id="PF07669"/>
    </source>
</evidence>
<dbReference type="Proteomes" id="UP000294145">
    <property type="component" value="Unassembled WGS sequence"/>
</dbReference>
<evidence type="ECO:0000256" key="2">
    <source>
        <dbReference type="ARBA" id="ARBA00022603"/>
    </source>
</evidence>
<dbReference type="EMBL" id="SISP01000019">
    <property type="protein sequence ID" value="TBM41518.1"/>
    <property type="molecule type" value="Genomic_DNA"/>
</dbReference>
<evidence type="ECO:0000256" key="5">
    <source>
        <dbReference type="ARBA" id="ARBA00047942"/>
    </source>
</evidence>
<dbReference type="GO" id="GO:0009007">
    <property type="term" value="F:site-specific DNA-methyltransferase (adenine-specific) activity"/>
    <property type="evidence" value="ECO:0007669"/>
    <property type="project" value="UniProtKB-EC"/>
</dbReference>
<gene>
    <name evidence="8" type="ORF">EYB64_11780</name>
</gene>
<dbReference type="InterPro" id="IPR050953">
    <property type="entry name" value="N4_N6_ade-DNA_methylase"/>
</dbReference>
<dbReference type="Pfam" id="PF07669">
    <property type="entry name" value="Eco57I"/>
    <property type="match status" value="1"/>
</dbReference>
<dbReference type="Gene3D" id="3.40.50.150">
    <property type="entry name" value="Vaccinia Virus protein VP39"/>
    <property type="match status" value="1"/>
</dbReference>
<proteinExistence type="predicted"/>
<dbReference type="RefSeq" id="WP_054103769.1">
    <property type="nucleotide sequence ID" value="NZ_CTBD01000017.1"/>
</dbReference>
<keyword evidence="4" id="KW-0949">S-adenosyl-L-methionine</keyword>
<dbReference type="EC" id="2.1.1.72" evidence="1"/>
<feature type="domain" description="Type II methyltransferase M.TaqI-like" evidence="6">
    <location>
        <begin position="668"/>
        <end position="923"/>
    </location>
</feature>
<dbReference type="InterPro" id="IPR046820">
    <property type="entry name" value="MmeI_TRD"/>
</dbReference>
<dbReference type="PANTHER" id="PTHR33841:SF1">
    <property type="entry name" value="DNA METHYLTRANSFERASE A"/>
    <property type="match status" value="1"/>
</dbReference>
<dbReference type="PANTHER" id="PTHR33841">
    <property type="entry name" value="DNA METHYLTRANSFERASE YEEA-RELATED"/>
    <property type="match status" value="1"/>
</dbReference>
<dbReference type="GO" id="GO:0032259">
    <property type="term" value="P:methylation"/>
    <property type="evidence" value="ECO:0007669"/>
    <property type="project" value="UniProtKB-KW"/>
</dbReference>
<feature type="domain" description="MmeI-like target recognition" evidence="7">
    <location>
        <begin position="1031"/>
        <end position="1203"/>
    </location>
</feature>
<dbReference type="Pfam" id="PF20466">
    <property type="entry name" value="MmeI_TRD"/>
    <property type="match status" value="1"/>
</dbReference>
<protein>
    <recommendedName>
        <fullName evidence="1">site-specific DNA-methyltransferase (adenine-specific)</fullName>
        <ecNumber evidence="1">2.1.1.72</ecNumber>
    </recommendedName>
</protein>
<evidence type="ECO:0000313" key="8">
    <source>
        <dbReference type="EMBL" id="TBM41518.1"/>
    </source>
</evidence>
<dbReference type="InterPro" id="IPR029063">
    <property type="entry name" value="SAM-dependent_MTases_sf"/>
</dbReference>
<dbReference type="SUPFAM" id="SSF53335">
    <property type="entry name" value="S-adenosyl-L-methionine-dependent methyltransferases"/>
    <property type="match status" value="1"/>
</dbReference>
<keyword evidence="2 8" id="KW-0489">Methyltransferase</keyword>
<keyword evidence="3 8" id="KW-0808">Transferase</keyword>
<evidence type="ECO:0000256" key="1">
    <source>
        <dbReference type="ARBA" id="ARBA00011900"/>
    </source>
</evidence>
<organism evidence="8 9">
    <name type="scientific">Vibrio cholerae</name>
    <dbReference type="NCBI Taxonomy" id="666"/>
    <lineage>
        <taxon>Bacteria</taxon>
        <taxon>Pseudomonadati</taxon>
        <taxon>Pseudomonadota</taxon>
        <taxon>Gammaproteobacteria</taxon>
        <taxon>Vibrionales</taxon>
        <taxon>Vibrionaceae</taxon>
        <taxon>Vibrio</taxon>
    </lineage>
</organism>
<evidence type="ECO:0000256" key="4">
    <source>
        <dbReference type="ARBA" id="ARBA00022691"/>
    </source>
</evidence>
<sequence length="1322" mass="151153">MAINKRIANRQHRWLSSVEITGVVLSEPVLADAGNFRSLDKAEIAAFRKQREIWSLPKGMVEGNGQPAWINFILKDFLGLKDKDYWQVGAAIPADSVVNLREQQEVLRPTRILIDEDNAVMLVLEVPREQSLDKPWLQDKGRWKASPTTKFERLLRETGVELGLLTNGEAWRLVVASPSETTSWMTWTVQTWNDDPITLAAFKDLLGESRFFAGPRNQVILELIKQSRQRQLDVADKLGNQVREALQILVHELDRTDMEVNSQYLKGYNEAEVFESSVAFIMRLLFTLYAEENGLLPHGNVIYDRSYGVLHLLTELEETRRLAPEKLKYSYAAYARLLASARLLHDGSVDPDIRIAAHGGQLFDPDRYPLLDGRAKNGEWPTEVPEPPKIRDAVIRDILRSLKYAKADGVRQLVSYRTLAVEQIGHMYEGLLDRQVVRAPKNQTLLLLQGGSKIKEPEPVTADEFLGLDQKALIKAISKHTSKTAGTIKKVLDRNEERHSLVNLGTDDAELLEQAKPVERFLQPLGIVRPGGLYVTHGQDRRSSGAHYTPPTLTEPVVRRTLEHQVYVSVEGKPGLLVEPKLIKTPKEILALKVCDPAMGSGAFLVQATRYLAERLVDAWERMAVEQPDSILTMPCGTPSQGKASENLMPESREERIVFARRYVAEYCIYGVDINKLAVEMAKLSLWLTTLSNDRPFTFLDHSLKHGNSLVGLNPARISEFTWKPVSNDFGPLFANQPDQEVEEAEKHREAIHNIADHDFASKEKENRIAEEALASTRMKATLAIAAFFDGANTKQREAKLIEYRYWLDRLGKDEKAPEEIDKIVCRLTVGEKSIIPFCWEVEFPEVFHRENGGFDAFVGNPPFAGKNTTIEGNRDYFVDWLKLVHEESHGNSDLVAHFFRCTFNLLRKQGSFGLIATKTIRQGDTRSTGLRWIVNHDGHIYNAQRRVPWPGKAAVIVSLIFANKGKTFQPVYLDHRPVEQITAYLFNRGDSEDPKVLASNSGKSFVGSYPLGMGFTFDDTDTKGVANPISEMHNLIEKDPKNQSRIFPYIGGVEVNDSPTHQHHRYIIDFFDMDEEQAQQWPDLYEVVKLRVKPDREKQKDKVGKGFWWRFLRHRPALYNTIRNFSRVLVAGQTSKYRTFTFLPNGMVYDQKLIVFAVESMAEFCVMHSRFHEEWALFFGSTMKDDPVYTPSDCFETFPFPVIEEHENALQCAADDYFNFRKELMVSSGLGLTKTYNRFHNPDERSPEIYRLRELHQKLDQAALDAYEWADLALSYVFEPEYEVEEGKSIPWRYRWPDELRDEVLGRLLGLNKERHQQENH</sequence>
<accession>A0A7Z7VNP1</accession>
<name>A0A7Z7VNP1_VIBCL</name>
<evidence type="ECO:0000256" key="3">
    <source>
        <dbReference type="ARBA" id="ARBA00022679"/>
    </source>
</evidence>
<evidence type="ECO:0000259" key="7">
    <source>
        <dbReference type="Pfam" id="PF20466"/>
    </source>
</evidence>
<comment type="caution">
    <text evidence="8">The sequence shown here is derived from an EMBL/GenBank/DDBJ whole genome shotgun (WGS) entry which is preliminary data.</text>
</comment>
<evidence type="ECO:0000313" key="9">
    <source>
        <dbReference type="Proteomes" id="UP000294145"/>
    </source>
</evidence>